<keyword evidence="1" id="KW-0547">Nucleotide-binding</keyword>
<dbReference type="GO" id="GO:0003723">
    <property type="term" value="F:RNA binding"/>
    <property type="evidence" value="ECO:0007669"/>
    <property type="project" value="TreeGrafter"/>
</dbReference>
<dbReference type="SUPFAM" id="SSF52540">
    <property type="entry name" value="P-loop containing nucleoside triphosphate hydrolases"/>
    <property type="match status" value="1"/>
</dbReference>
<comment type="caution">
    <text evidence="8">The sequence shown here is derived from an EMBL/GenBank/DDBJ whole genome shotgun (WGS) entry which is preliminary data.</text>
</comment>
<dbReference type="PROSITE" id="PS51192">
    <property type="entry name" value="HELICASE_ATP_BIND_1"/>
    <property type="match status" value="1"/>
</dbReference>
<dbReference type="PANTHER" id="PTHR18934:SF99">
    <property type="entry name" value="ATP-DEPENDENT RNA HELICASE DHX37-RELATED"/>
    <property type="match status" value="1"/>
</dbReference>
<feature type="compositionally biased region" description="Polar residues" evidence="5">
    <location>
        <begin position="704"/>
        <end position="723"/>
    </location>
</feature>
<dbReference type="InterPro" id="IPR011709">
    <property type="entry name" value="DEAD-box_helicase_OB_fold"/>
</dbReference>
<organism evidence="8 9">
    <name type="scientific">Trichoderma cornu-damae</name>
    <dbReference type="NCBI Taxonomy" id="654480"/>
    <lineage>
        <taxon>Eukaryota</taxon>
        <taxon>Fungi</taxon>
        <taxon>Dikarya</taxon>
        <taxon>Ascomycota</taxon>
        <taxon>Pezizomycotina</taxon>
        <taxon>Sordariomycetes</taxon>
        <taxon>Hypocreomycetidae</taxon>
        <taxon>Hypocreales</taxon>
        <taxon>Hypocreaceae</taxon>
        <taxon>Trichoderma</taxon>
    </lineage>
</organism>
<accession>A0A9P8TSM9</accession>
<dbReference type="InterPro" id="IPR014001">
    <property type="entry name" value="Helicase_ATP-bd"/>
</dbReference>
<dbReference type="EMBL" id="JAIWOZ010000004">
    <property type="protein sequence ID" value="KAH6606336.1"/>
    <property type="molecule type" value="Genomic_DNA"/>
</dbReference>
<dbReference type="Gene3D" id="3.40.50.300">
    <property type="entry name" value="P-loop containing nucleotide triphosphate hydrolases"/>
    <property type="match status" value="2"/>
</dbReference>
<evidence type="ECO:0000259" key="6">
    <source>
        <dbReference type="PROSITE" id="PS51192"/>
    </source>
</evidence>
<dbReference type="CDD" id="cd17917">
    <property type="entry name" value="DEXHc_RHA-like"/>
    <property type="match status" value="1"/>
</dbReference>
<sequence length="723" mass="81523">MESIARNQATAAQIQRLEDAAENPLTGKEWPQGHHQLLRDRRQLPVYGRYQEILDNYHKSQVMILSSETGSGKSTQVPQLLFYDEYKTGLQIACTQPRRLAATELASRVAGEMGVILGEEVGYQIRGDKMINKNKQKKTRLAYMTEGVLLRQLSLDKDLTAYACVVMDDAHERTVDLDLLLALLKKIISRRKDFKLVIMSATMDVTLFHKYFNDCPLVHITRRNFDVKTLYYQPSHVSSDFITHTAALIVDIHQNQESGHILAFLPGENEIQRVCKLVREETNGLDVFPLYSALSARDQRMALNSSGPNRKCIVSTNVAETGLTIKNIVYVIDSGLSRQLIYNPRLRMSVLGVRPISQASAKQRMGRAGRTRNGVCYRLYSKEDYDRMAPSTEPAIRCSSVDSVILRLVAAGYRKVVDFDWLDAPHPESITRAVQDLRDWEFLDDEAKLTVSGRYAAHCPLDPIWYRAIETGAEFGCSLDIVDIAALCSPQTSIFLRPYGYQQVGDLLRTKFSHPLSDHISLLSAFNAYILARDERKELNNSKQSLADWCMENALNIGALEEALSTRESLSRFCKLTAKIRAARASVTDMISIRKALAIAFCTHIAIHRTGDAYRTVHENTPALLSPSSSLVGRNHEWIVYTNLYKSGGKQQLQIATVIDPEWLVELPFFQEAIMPKTGTGSWRQPNVKNSLDDAKVRIEARKQNQQPDPDQLSKLSLQTPTC</sequence>
<evidence type="ECO:0000256" key="3">
    <source>
        <dbReference type="ARBA" id="ARBA00022806"/>
    </source>
</evidence>
<gene>
    <name evidence="8" type="ORF">Trco_005489</name>
</gene>
<protein>
    <recommendedName>
        <fullName evidence="10">P-loop containing nucleoside triphosphate hydrolase protein</fullName>
    </recommendedName>
</protein>
<dbReference type="SMART" id="SM00490">
    <property type="entry name" value="HELICc"/>
    <property type="match status" value="1"/>
</dbReference>
<keyword evidence="4" id="KW-0067">ATP-binding</keyword>
<dbReference type="GO" id="GO:0016787">
    <property type="term" value="F:hydrolase activity"/>
    <property type="evidence" value="ECO:0007669"/>
    <property type="project" value="UniProtKB-KW"/>
</dbReference>
<dbReference type="InterPro" id="IPR001650">
    <property type="entry name" value="Helicase_C-like"/>
</dbReference>
<dbReference type="InterPro" id="IPR027417">
    <property type="entry name" value="P-loop_NTPase"/>
</dbReference>
<keyword evidence="2" id="KW-0378">Hydrolase</keyword>
<evidence type="ECO:0000313" key="9">
    <source>
        <dbReference type="Proteomes" id="UP000827724"/>
    </source>
</evidence>
<dbReference type="GO" id="GO:0005524">
    <property type="term" value="F:ATP binding"/>
    <property type="evidence" value="ECO:0007669"/>
    <property type="project" value="UniProtKB-KW"/>
</dbReference>
<evidence type="ECO:0000256" key="2">
    <source>
        <dbReference type="ARBA" id="ARBA00022801"/>
    </source>
</evidence>
<dbReference type="InterPro" id="IPR007502">
    <property type="entry name" value="Helicase-assoc_dom"/>
</dbReference>
<keyword evidence="3" id="KW-0347">Helicase</keyword>
<dbReference type="PROSITE" id="PS51194">
    <property type="entry name" value="HELICASE_CTER"/>
    <property type="match status" value="1"/>
</dbReference>
<evidence type="ECO:0000256" key="5">
    <source>
        <dbReference type="SAM" id="MobiDB-lite"/>
    </source>
</evidence>
<dbReference type="Pfam" id="PF00271">
    <property type="entry name" value="Helicase_C"/>
    <property type="match status" value="1"/>
</dbReference>
<dbReference type="OrthoDB" id="10253254at2759"/>
<dbReference type="SMART" id="SM00487">
    <property type="entry name" value="DEXDc"/>
    <property type="match status" value="1"/>
</dbReference>
<dbReference type="Proteomes" id="UP000827724">
    <property type="component" value="Unassembled WGS sequence"/>
</dbReference>
<feature type="domain" description="Helicase C-terminal" evidence="7">
    <location>
        <begin position="248"/>
        <end position="412"/>
    </location>
</feature>
<dbReference type="PANTHER" id="PTHR18934">
    <property type="entry name" value="ATP-DEPENDENT RNA HELICASE"/>
    <property type="match status" value="1"/>
</dbReference>
<proteinExistence type="predicted"/>
<dbReference type="Pfam" id="PF00270">
    <property type="entry name" value="DEAD"/>
    <property type="match status" value="1"/>
</dbReference>
<dbReference type="InterPro" id="IPR011545">
    <property type="entry name" value="DEAD/DEAH_box_helicase_dom"/>
</dbReference>
<reference evidence="8" key="1">
    <citation type="submission" date="2021-08" db="EMBL/GenBank/DDBJ databases">
        <title>Chromosome-Level Trichoderma cornu-damae using Hi-C Data.</title>
        <authorList>
            <person name="Kim C.S."/>
        </authorList>
    </citation>
    <scope>NUCLEOTIDE SEQUENCE</scope>
    <source>
        <strain evidence="8">KA19-0412C</strain>
    </source>
</reference>
<evidence type="ECO:0000313" key="8">
    <source>
        <dbReference type="EMBL" id="KAH6606336.1"/>
    </source>
</evidence>
<dbReference type="AlphaFoldDB" id="A0A9P8TSM9"/>
<dbReference type="GO" id="GO:0004386">
    <property type="term" value="F:helicase activity"/>
    <property type="evidence" value="ECO:0007669"/>
    <property type="project" value="UniProtKB-KW"/>
</dbReference>
<evidence type="ECO:0000259" key="7">
    <source>
        <dbReference type="PROSITE" id="PS51194"/>
    </source>
</evidence>
<evidence type="ECO:0008006" key="10">
    <source>
        <dbReference type="Google" id="ProtNLM"/>
    </source>
</evidence>
<evidence type="ECO:0000256" key="4">
    <source>
        <dbReference type="ARBA" id="ARBA00022840"/>
    </source>
</evidence>
<evidence type="ECO:0000256" key="1">
    <source>
        <dbReference type="ARBA" id="ARBA00022741"/>
    </source>
</evidence>
<dbReference type="SMART" id="SM00847">
    <property type="entry name" value="HA2"/>
    <property type="match status" value="1"/>
</dbReference>
<dbReference type="CDD" id="cd18791">
    <property type="entry name" value="SF2_C_RHA"/>
    <property type="match status" value="1"/>
</dbReference>
<name>A0A9P8TSM9_9HYPO</name>
<keyword evidence="9" id="KW-1185">Reference proteome</keyword>
<dbReference type="Pfam" id="PF07717">
    <property type="entry name" value="OB_NTP_bind"/>
    <property type="match status" value="1"/>
</dbReference>
<feature type="domain" description="Helicase ATP-binding" evidence="6">
    <location>
        <begin position="54"/>
        <end position="221"/>
    </location>
</feature>
<dbReference type="Gene3D" id="1.20.120.1080">
    <property type="match status" value="1"/>
</dbReference>
<feature type="region of interest" description="Disordered" evidence="5">
    <location>
        <begin position="701"/>
        <end position="723"/>
    </location>
</feature>